<feature type="region of interest" description="Disordered" evidence="1">
    <location>
        <begin position="69"/>
        <end position="94"/>
    </location>
</feature>
<keyword evidence="3" id="KW-1185">Reference proteome</keyword>
<proteinExistence type="predicted"/>
<organism evidence="2 3">
    <name type="scientific">Phyllachora maydis</name>
    <dbReference type="NCBI Taxonomy" id="1825666"/>
    <lineage>
        <taxon>Eukaryota</taxon>
        <taxon>Fungi</taxon>
        <taxon>Dikarya</taxon>
        <taxon>Ascomycota</taxon>
        <taxon>Pezizomycotina</taxon>
        <taxon>Sordariomycetes</taxon>
        <taxon>Sordariomycetidae</taxon>
        <taxon>Phyllachorales</taxon>
        <taxon>Phyllachoraceae</taxon>
        <taxon>Phyllachora</taxon>
    </lineage>
</organism>
<evidence type="ECO:0000313" key="2">
    <source>
        <dbReference type="EMBL" id="KAK2073734.1"/>
    </source>
</evidence>
<dbReference type="AlphaFoldDB" id="A0AAD9IAJ9"/>
<sequence length="156" mass="16685">MIVPAAASSAAVHMTSPRNTLGSPGLLRNCAVGQSAYVDCHTDSASARSPSPYVYTQALLLSQSVQRSVLSNKSRPKHVSSSRTSTPTAASPRTTHPGLPYVIFLGWLAVCTTPAQREEVMESRGRAALCISEEHGCKEGQQASPWSQRLRDPLPL</sequence>
<reference evidence="2" key="1">
    <citation type="journal article" date="2023" name="Mol. Plant Microbe Interact.">
        <title>Elucidating the Obligate Nature and Biological Capacity of an Invasive Fungal Corn Pathogen.</title>
        <authorList>
            <person name="MacCready J.S."/>
            <person name="Roggenkamp E.M."/>
            <person name="Gdanetz K."/>
            <person name="Chilvers M.I."/>
        </authorList>
    </citation>
    <scope>NUCLEOTIDE SEQUENCE</scope>
    <source>
        <strain evidence="2">PM02</strain>
    </source>
</reference>
<evidence type="ECO:0000313" key="3">
    <source>
        <dbReference type="Proteomes" id="UP001217918"/>
    </source>
</evidence>
<protein>
    <submittedName>
        <fullName evidence="2">Uncharacterized protein</fullName>
    </submittedName>
</protein>
<name>A0AAD9IAJ9_9PEZI</name>
<evidence type="ECO:0000256" key="1">
    <source>
        <dbReference type="SAM" id="MobiDB-lite"/>
    </source>
</evidence>
<dbReference type="Proteomes" id="UP001217918">
    <property type="component" value="Unassembled WGS sequence"/>
</dbReference>
<dbReference type="EMBL" id="JAQQPM010000007">
    <property type="protein sequence ID" value="KAK2073734.1"/>
    <property type="molecule type" value="Genomic_DNA"/>
</dbReference>
<comment type="caution">
    <text evidence="2">The sequence shown here is derived from an EMBL/GenBank/DDBJ whole genome shotgun (WGS) entry which is preliminary data.</text>
</comment>
<gene>
    <name evidence="2" type="ORF">P8C59_007986</name>
</gene>
<accession>A0AAD9IAJ9</accession>
<feature type="compositionally biased region" description="Low complexity" evidence="1">
    <location>
        <begin position="81"/>
        <end position="94"/>
    </location>
</feature>